<proteinExistence type="predicted"/>
<keyword evidence="3" id="KW-1185">Reference proteome</keyword>
<dbReference type="AlphaFoldDB" id="A0AAD8YZS3"/>
<accession>A0AAD8YZS3</accession>
<comment type="caution">
    <text evidence="2">The sequence shown here is derived from an EMBL/GenBank/DDBJ whole genome shotgun (WGS) entry which is preliminary data.</text>
</comment>
<protein>
    <submittedName>
        <fullName evidence="2">Uncharacterized protein</fullName>
    </submittedName>
</protein>
<evidence type="ECO:0000256" key="1">
    <source>
        <dbReference type="SAM" id="MobiDB-lite"/>
    </source>
</evidence>
<sequence>MRKATSKWVFLPFSPCKAASQVVQTESQGAMLMAWYGPASPLWLPSAQASVESVASVDGCWRHVGLGLPCPSQTIDGALCEEGEACPSQGGNIELRGDEIDVMSSGTFPATEEKRSDSIFHCPSYRAWGECSWKILGGPECSPGEDSTESYRPVTDYESWYQGDQYQGPDSAGSYYPYWDHWEYHRVHDRSKCQTDTSLRSENTDVSFRSDSEVYQKENPVMEVEEALHRDSPLEMDTQSSGTQAEAIQRQGTDAHSHDGPIS</sequence>
<name>A0AAD8YZS3_9TELE</name>
<feature type="compositionally biased region" description="Polar residues" evidence="1">
    <location>
        <begin position="237"/>
        <end position="252"/>
    </location>
</feature>
<evidence type="ECO:0000313" key="3">
    <source>
        <dbReference type="Proteomes" id="UP001239994"/>
    </source>
</evidence>
<evidence type="ECO:0000313" key="2">
    <source>
        <dbReference type="EMBL" id="KAK1788690.1"/>
    </source>
</evidence>
<feature type="region of interest" description="Disordered" evidence="1">
    <location>
        <begin position="227"/>
        <end position="263"/>
    </location>
</feature>
<organism evidence="2 3">
    <name type="scientific">Electrophorus voltai</name>
    <dbReference type="NCBI Taxonomy" id="2609070"/>
    <lineage>
        <taxon>Eukaryota</taxon>
        <taxon>Metazoa</taxon>
        <taxon>Chordata</taxon>
        <taxon>Craniata</taxon>
        <taxon>Vertebrata</taxon>
        <taxon>Euteleostomi</taxon>
        <taxon>Actinopterygii</taxon>
        <taxon>Neopterygii</taxon>
        <taxon>Teleostei</taxon>
        <taxon>Ostariophysi</taxon>
        <taxon>Gymnotiformes</taxon>
        <taxon>Gymnotoidei</taxon>
        <taxon>Gymnotidae</taxon>
        <taxon>Electrophorus</taxon>
    </lineage>
</organism>
<reference evidence="2" key="1">
    <citation type="submission" date="2023-03" db="EMBL/GenBank/DDBJ databases">
        <title>Electrophorus voltai genome.</title>
        <authorList>
            <person name="Bian C."/>
        </authorList>
    </citation>
    <scope>NUCLEOTIDE SEQUENCE</scope>
    <source>
        <strain evidence="2">CB-2022</strain>
        <tissue evidence="2">Muscle</tissue>
    </source>
</reference>
<dbReference type="Proteomes" id="UP001239994">
    <property type="component" value="Unassembled WGS sequence"/>
</dbReference>
<feature type="compositionally biased region" description="Basic and acidic residues" evidence="1">
    <location>
        <begin position="253"/>
        <end position="263"/>
    </location>
</feature>
<dbReference type="EMBL" id="JAROKS010000022">
    <property type="protein sequence ID" value="KAK1788690.1"/>
    <property type="molecule type" value="Genomic_DNA"/>
</dbReference>
<gene>
    <name evidence="2" type="ORF">P4O66_002509</name>
</gene>